<keyword evidence="2" id="KW-0677">Repeat</keyword>
<evidence type="ECO:0000256" key="7">
    <source>
        <dbReference type="SAM" id="MobiDB-lite"/>
    </source>
</evidence>
<dbReference type="EMBL" id="CAWUPB010000893">
    <property type="protein sequence ID" value="CAK7328559.1"/>
    <property type="molecule type" value="Genomic_DNA"/>
</dbReference>
<keyword evidence="3" id="KW-0805">Transcription regulation</keyword>
<gene>
    <name evidence="10" type="ORF">DCAF_LOCUS6285</name>
</gene>
<dbReference type="PANTHER" id="PTHR47994:SF5">
    <property type="entry name" value="F14D16.11-RELATED"/>
    <property type="match status" value="1"/>
</dbReference>
<evidence type="ECO:0000256" key="1">
    <source>
        <dbReference type="ARBA" id="ARBA00004123"/>
    </source>
</evidence>
<reference evidence="10 11" key="1">
    <citation type="submission" date="2024-01" db="EMBL/GenBank/DDBJ databases">
        <authorList>
            <person name="Waweru B."/>
        </authorList>
    </citation>
    <scope>NUCLEOTIDE SEQUENCE [LARGE SCALE GENOMIC DNA]</scope>
</reference>
<dbReference type="CDD" id="cd00167">
    <property type="entry name" value="SANT"/>
    <property type="match status" value="2"/>
</dbReference>
<accession>A0AAV1R6X3</accession>
<feature type="domain" description="Myb-like" evidence="8">
    <location>
        <begin position="221"/>
        <end position="271"/>
    </location>
</feature>
<keyword evidence="5" id="KW-0804">Transcription</keyword>
<dbReference type="FunFam" id="1.10.10.60:FF:000121">
    <property type="entry name" value="Myb transcription factor"/>
    <property type="match status" value="1"/>
</dbReference>
<comment type="caution">
    <text evidence="10">The sequence shown here is derived from an EMBL/GenBank/DDBJ whole genome shotgun (WGS) entry which is preliminary data.</text>
</comment>
<organism evidence="10 11">
    <name type="scientific">Dovyalis caffra</name>
    <dbReference type="NCBI Taxonomy" id="77055"/>
    <lineage>
        <taxon>Eukaryota</taxon>
        <taxon>Viridiplantae</taxon>
        <taxon>Streptophyta</taxon>
        <taxon>Embryophyta</taxon>
        <taxon>Tracheophyta</taxon>
        <taxon>Spermatophyta</taxon>
        <taxon>Magnoliopsida</taxon>
        <taxon>eudicotyledons</taxon>
        <taxon>Gunneridae</taxon>
        <taxon>Pentapetalae</taxon>
        <taxon>rosids</taxon>
        <taxon>fabids</taxon>
        <taxon>Malpighiales</taxon>
        <taxon>Salicaceae</taxon>
        <taxon>Flacourtieae</taxon>
        <taxon>Dovyalis</taxon>
    </lineage>
</organism>
<keyword evidence="4" id="KW-0238">DNA-binding</keyword>
<dbReference type="PANTHER" id="PTHR47994">
    <property type="entry name" value="F14D16.11-RELATED"/>
    <property type="match status" value="1"/>
</dbReference>
<keyword evidence="11" id="KW-1185">Reference proteome</keyword>
<name>A0AAV1R6X3_9ROSI</name>
<dbReference type="SMART" id="SM00717">
    <property type="entry name" value="SANT"/>
    <property type="match status" value="2"/>
</dbReference>
<feature type="compositionally biased region" description="Low complexity" evidence="7">
    <location>
        <begin position="289"/>
        <end position="311"/>
    </location>
</feature>
<evidence type="ECO:0000256" key="6">
    <source>
        <dbReference type="ARBA" id="ARBA00023242"/>
    </source>
</evidence>
<protein>
    <submittedName>
        <fullName evidence="10">Uncharacterized protein</fullName>
    </submittedName>
</protein>
<comment type="subcellular location">
    <subcellularLocation>
        <location evidence="1">Nucleus</location>
    </subcellularLocation>
</comment>
<evidence type="ECO:0000259" key="8">
    <source>
        <dbReference type="PROSITE" id="PS50090"/>
    </source>
</evidence>
<keyword evidence="6" id="KW-0539">Nucleus</keyword>
<evidence type="ECO:0000256" key="3">
    <source>
        <dbReference type="ARBA" id="ARBA00023015"/>
    </source>
</evidence>
<evidence type="ECO:0000313" key="11">
    <source>
        <dbReference type="Proteomes" id="UP001314170"/>
    </source>
</evidence>
<dbReference type="PROSITE" id="PS51294">
    <property type="entry name" value="HTH_MYB"/>
    <property type="match status" value="2"/>
</dbReference>
<dbReference type="InterPro" id="IPR001005">
    <property type="entry name" value="SANT/Myb"/>
</dbReference>
<dbReference type="GO" id="GO:0005634">
    <property type="term" value="C:nucleus"/>
    <property type="evidence" value="ECO:0007669"/>
    <property type="project" value="UniProtKB-SubCell"/>
</dbReference>
<dbReference type="Proteomes" id="UP001314170">
    <property type="component" value="Unassembled WGS sequence"/>
</dbReference>
<feature type="region of interest" description="Disordered" evidence="7">
    <location>
        <begin position="278"/>
        <end position="320"/>
    </location>
</feature>
<evidence type="ECO:0000259" key="9">
    <source>
        <dbReference type="PROSITE" id="PS51294"/>
    </source>
</evidence>
<sequence length="476" mass="52872">MGINGKVRVRGDGGNGSRDSKNIGVHVLWTPAVLVCAEMKVAMVEDAQDSVAAAFALIIKRWWHQLRLGFVCHRAVILKAHVQGTITVLWCAGMKLSPVEDAKDSVAAAFAPSFVKLSKENAATIAIYGQMAEGKKTMEEGIEQRVGKEDDNMIQKLKEENQKIRVRKEHTNKGAWTKEEDERLINYIKAHGEGCWRSLPKSAGLLRCGKSCRLRWINYLRPDLKRGNFSEEEDELIINLHSLLGNKWSLIAARLPGRTDNEIKNYWNTHIKRKLFSRGIDPQTHRPLNSTTTTSSSTTTTTTNSTNKNSNMGTKRSGNFQLEEQNYSFVQVQPEFMMSEMMKKENNSNIVKVGGSSDSAEDSNSSSGVTTEVELYPDHKLNLELSIGLPIPSQSQVSSINNLNGSKQAKQEQVVTYQLFGTSTTPSSSAPVVVHEAECLCYNLGFKNSQACSSCNAMGKTVTADNLYRFYRPLDA</sequence>
<dbReference type="PROSITE" id="PS50090">
    <property type="entry name" value="MYB_LIKE"/>
    <property type="match status" value="2"/>
</dbReference>
<dbReference type="InterPro" id="IPR017930">
    <property type="entry name" value="Myb_dom"/>
</dbReference>
<proteinExistence type="predicted"/>
<dbReference type="FunFam" id="1.10.10.60:FF:000515">
    <property type="entry name" value="Transcription factor MYB7"/>
    <property type="match status" value="1"/>
</dbReference>
<evidence type="ECO:0000256" key="4">
    <source>
        <dbReference type="ARBA" id="ARBA00023125"/>
    </source>
</evidence>
<dbReference type="InterPro" id="IPR015495">
    <property type="entry name" value="Myb_TF_plants"/>
</dbReference>
<dbReference type="Pfam" id="PF00249">
    <property type="entry name" value="Myb_DNA-binding"/>
    <property type="match status" value="2"/>
</dbReference>
<evidence type="ECO:0000256" key="2">
    <source>
        <dbReference type="ARBA" id="ARBA00022737"/>
    </source>
</evidence>
<feature type="domain" description="Myb-like" evidence="8">
    <location>
        <begin position="168"/>
        <end position="220"/>
    </location>
</feature>
<dbReference type="Gene3D" id="1.10.10.60">
    <property type="entry name" value="Homeodomain-like"/>
    <property type="match status" value="2"/>
</dbReference>
<dbReference type="InterPro" id="IPR009057">
    <property type="entry name" value="Homeodomain-like_sf"/>
</dbReference>
<dbReference type="AlphaFoldDB" id="A0AAV1R6X3"/>
<evidence type="ECO:0000313" key="10">
    <source>
        <dbReference type="EMBL" id="CAK7328559.1"/>
    </source>
</evidence>
<dbReference type="GO" id="GO:0003677">
    <property type="term" value="F:DNA binding"/>
    <property type="evidence" value="ECO:0007669"/>
    <property type="project" value="UniProtKB-KW"/>
</dbReference>
<evidence type="ECO:0000256" key="5">
    <source>
        <dbReference type="ARBA" id="ARBA00023163"/>
    </source>
</evidence>
<dbReference type="SUPFAM" id="SSF46689">
    <property type="entry name" value="Homeodomain-like"/>
    <property type="match status" value="1"/>
</dbReference>
<feature type="domain" description="HTH myb-type" evidence="9">
    <location>
        <begin position="221"/>
        <end position="275"/>
    </location>
</feature>
<feature type="domain" description="HTH myb-type" evidence="9">
    <location>
        <begin position="168"/>
        <end position="220"/>
    </location>
</feature>